<protein>
    <submittedName>
        <fullName evidence="1">Uncharacterized protein YbaP (TraB family)</fullName>
    </submittedName>
</protein>
<reference evidence="1 2" key="1">
    <citation type="submission" date="2021-01" db="EMBL/GenBank/DDBJ databases">
        <title>Genomic Encyclopedia of Type Strains, Phase IV (KMG-IV): sequencing the most valuable type-strain genomes for metagenomic binning, comparative biology and taxonomic classification.</title>
        <authorList>
            <person name="Goeker M."/>
        </authorList>
    </citation>
    <scope>NUCLEOTIDE SEQUENCE [LARGE SCALE GENOMIC DNA]</scope>
    <source>
        <strain evidence="1 2">DSM 25890</strain>
    </source>
</reference>
<keyword evidence="2" id="KW-1185">Reference proteome</keyword>
<gene>
    <name evidence="1" type="ORF">JOC73_001617</name>
</gene>
<dbReference type="EMBL" id="JAFBEE010000009">
    <property type="protein sequence ID" value="MBM7615055.1"/>
    <property type="molecule type" value="Genomic_DNA"/>
</dbReference>
<proteinExistence type="predicted"/>
<dbReference type="RefSeq" id="WP_204401848.1">
    <property type="nucleotide sequence ID" value="NZ_JAFBEE010000009.1"/>
</dbReference>
<name>A0ABS2NQ42_9FIRM</name>
<dbReference type="InterPro" id="IPR002816">
    <property type="entry name" value="TraB/PrgY/GumN_fam"/>
</dbReference>
<dbReference type="Proteomes" id="UP001314796">
    <property type="component" value="Unassembled WGS sequence"/>
</dbReference>
<comment type="caution">
    <text evidence="1">The sequence shown here is derived from an EMBL/GenBank/DDBJ whole genome shotgun (WGS) entry which is preliminary data.</text>
</comment>
<evidence type="ECO:0000313" key="2">
    <source>
        <dbReference type="Proteomes" id="UP001314796"/>
    </source>
</evidence>
<evidence type="ECO:0000313" key="1">
    <source>
        <dbReference type="EMBL" id="MBM7615055.1"/>
    </source>
</evidence>
<accession>A0ABS2NQ42</accession>
<dbReference type="CDD" id="cd14789">
    <property type="entry name" value="Tiki"/>
    <property type="match status" value="1"/>
</dbReference>
<dbReference type="InterPro" id="IPR047111">
    <property type="entry name" value="YbaP-like"/>
</dbReference>
<dbReference type="PANTHER" id="PTHR40590:SF1">
    <property type="entry name" value="CYTOPLASMIC PROTEIN"/>
    <property type="match status" value="1"/>
</dbReference>
<organism evidence="1 2">
    <name type="scientific">Alkaliphilus hydrothermalis</name>
    <dbReference type="NCBI Taxonomy" id="1482730"/>
    <lineage>
        <taxon>Bacteria</taxon>
        <taxon>Bacillati</taxon>
        <taxon>Bacillota</taxon>
        <taxon>Clostridia</taxon>
        <taxon>Peptostreptococcales</taxon>
        <taxon>Natronincolaceae</taxon>
        <taxon>Alkaliphilus</taxon>
    </lineage>
</organism>
<dbReference type="Pfam" id="PF01963">
    <property type="entry name" value="TraB_PrgY_gumN"/>
    <property type="match status" value="1"/>
</dbReference>
<sequence>MIQTKKKSLRNSLMTGLLVLMMILSTIIPVLANEVPTPDISQWAVETLNEGEKYGIYPMEWYYDGFRSGISQERIEALVEATEEKLAVLGLEKKEGFVPVSSKGDSTRGDVITRLYNVLAQYELEVGNSPAEYLQERKILQGTAKGLELDNICTTEQAVVLATRLIKDTYGLLDAGSKGLAWKVENNGNTVYLLGSIHIGSSELYPIDEELKQAFDESDVLVVEANILNQQAGLQYFMQKATYQDGTTIKDAVSPETYDKLVEVLAQYQIPVEALAQFKPWSLANNLQVLSMENSGDMAQAAQSANLGIDVYFLLNAYLTQKPIAELEGIELQADLFDGLTMETQLEYLNGVLDGILAAEDSGENASAELLKQWIEMWINGDVEEFSDSFGSAEEASQDEFSKMLFGERDKNMAEKIKAMLESEEKGTYFIVVGAGHLVQPNTIIQQLEEAGYTVELFNEVE</sequence>
<dbReference type="PANTHER" id="PTHR40590">
    <property type="entry name" value="CYTOPLASMIC PROTEIN-RELATED"/>
    <property type="match status" value="1"/>
</dbReference>